<protein>
    <submittedName>
        <fullName evidence="1">Uncharacterized protein</fullName>
    </submittedName>
</protein>
<dbReference type="AlphaFoldDB" id="A0A5E8CKI8"/>
<dbReference type="InterPro" id="IPR036477">
    <property type="entry name" value="Formyl_transf_N_sf"/>
</dbReference>
<dbReference type="Gene3D" id="3.40.50.170">
    <property type="entry name" value="Formyl transferase, N-terminal domain"/>
    <property type="match status" value="1"/>
</dbReference>
<sequence>MKLAVFSINRIALGLLKSLQENPNHEVVLFVYTDLHTEKFHKDIDAMGYNSFLYKTKSEQNNTELLNILIKNKIECNIVASFCELPKIIYNEIFSINLHLSVLPAFQGSYPVQGLVYALNNIDQDWVEDSKGVTVHKITGSVNDCKDDDILLIKYLKQNKSRRIETLLKKLQNLGYRAINEALKDKNEDQNKDIVIPKTKTITPHIPASHFYYDTRNKEGIFKML</sequence>
<proteinExistence type="predicted"/>
<organism evidence="1">
    <name type="scientific">seawater metagenome</name>
    <dbReference type="NCBI Taxonomy" id="1561972"/>
    <lineage>
        <taxon>unclassified sequences</taxon>
        <taxon>metagenomes</taxon>
        <taxon>ecological metagenomes</taxon>
    </lineage>
</organism>
<dbReference type="SUPFAM" id="SSF53328">
    <property type="entry name" value="Formyltransferase"/>
    <property type="match status" value="1"/>
</dbReference>
<dbReference type="EMBL" id="CABVLZ010000004">
    <property type="protein sequence ID" value="VVU95214.1"/>
    <property type="molecule type" value="Genomic_DNA"/>
</dbReference>
<name>A0A5E8CKI8_9ZZZZ</name>
<reference evidence="1" key="1">
    <citation type="submission" date="2019-09" db="EMBL/GenBank/DDBJ databases">
        <authorList>
            <person name="Needham M D."/>
        </authorList>
    </citation>
    <scope>NUCLEOTIDE SEQUENCE</scope>
</reference>
<gene>
    <name evidence="1" type="ORF">CPAV1605_939</name>
</gene>
<accession>A0A5E8CKI8</accession>
<evidence type="ECO:0000313" key="1">
    <source>
        <dbReference type="EMBL" id="VVU95214.1"/>
    </source>
</evidence>